<sequence>MGTGHAEDGDRARDDDAARAAWLYYRGGMRQDRIAREMGISRQRVQRLVARATQEGLVQVRVEHPISACEELQRDLAARFGLALVRVAPGLGEGADPVAAIAPFAAQVLERILADETPQVVGLACGKAMNAMAEEMHSMDARHHRLVSLVGNVAPDGAAGFHEALMRVAERVGAPPHLLPVPLMAREAGEVAQYSQMPHVRQARDLVATAGTAFVGVGVIAAPLPLADSLTPSDVESLRASGAVGELCGHAFDAEGRYIDHPCNRRMLSIRMPLGRTRVIGLAAGPNKVAPLKAALRGGLLQGLVTDEATARALLDH</sequence>
<dbReference type="OrthoDB" id="7065657at2"/>
<evidence type="ECO:0000259" key="5">
    <source>
        <dbReference type="Pfam" id="PF04198"/>
    </source>
</evidence>
<keyword evidence="2" id="KW-0805">Transcription regulation</keyword>
<evidence type="ECO:0000256" key="2">
    <source>
        <dbReference type="ARBA" id="ARBA00023015"/>
    </source>
</evidence>
<dbReference type="InterPro" id="IPR036388">
    <property type="entry name" value="WH-like_DNA-bd_sf"/>
</dbReference>
<dbReference type="Proteomes" id="UP000193963">
    <property type="component" value="Unassembled WGS sequence"/>
</dbReference>
<proteinExistence type="inferred from homology"/>
<evidence type="ECO:0000256" key="1">
    <source>
        <dbReference type="ARBA" id="ARBA00010466"/>
    </source>
</evidence>
<evidence type="ECO:0000313" key="8">
    <source>
        <dbReference type="Proteomes" id="UP000193963"/>
    </source>
</evidence>
<dbReference type="Pfam" id="PF04198">
    <property type="entry name" value="Sugar-bind"/>
    <property type="match status" value="1"/>
</dbReference>
<dbReference type="Gene3D" id="3.40.50.1360">
    <property type="match status" value="1"/>
</dbReference>
<dbReference type="PANTHER" id="PTHR34294:SF1">
    <property type="entry name" value="TRANSCRIPTIONAL REGULATOR LSRR"/>
    <property type="match status" value="1"/>
</dbReference>
<dbReference type="Gene3D" id="1.10.10.10">
    <property type="entry name" value="Winged helix-like DNA-binding domain superfamily/Winged helix DNA-binding domain"/>
    <property type="match status" value="1"/>
</dbReference>
<dbReference type="SUPFAM" id="SSF100950">
    <property type="entry name" value="NagB/RpiA/CoA transferase-like"/>
    <property type="match status" value="1"/>
</dbReference>
<dbReference type="GO" id="GO:0003677">
    <property type="term" value="F:DNA binding"/>
    <property type="evidence" value="ECO:0007669"/>
    <property type="project" value="UniProtKB-KW"/>
</dbReference>
<dbReference type="InterPro" id="IPR007324">
    <property type="entry name" value="Sugar-bd_dom_put"/>
</dbReference>
<comment type="similarity">
    <text evidence="1">Belongs to the SorC transcriptional regulatory family.</text>
</comment>
<evidence type="ECO:0000259" key="6">
    <source>
        <dbReference type="Pfam" id="PF12802"/>
    </source>
</evidence>
<organism evidence="7 8">
    <name type="scientific">Pseudooceanicola marinus</name>
    <dbReference type="NCBI Taxonomy" id="396013"/>
    <lineage>
        <taxon>Bacteria</taxon>
        <taxon>Pseudomonadati</taxon>
        <taxon>Pseudomonadota</taxon>
        <taxon>Alphaproteobacteria</taxon>
        <taxon>Rhodobacterales</taxon>
        <taxon>Paracoccaceae</taxon>
        <taxon>Pseudooceanicola</taxon>
    </lineage>
</organism>
<evidence type="ECO:0000256" key="4">
    <source>
        <dbReference type="ARBA" id="ARBA00023163"/>
    </source>
</evidence>
<keyword evidence="4" id="KW-0804">Transcription</keyword>
<evidence type="ECO:0000313" key="7">
    <source>
        <dbReference type="EMBL" id="SLN44535.1"/>
    </source>
</evidence>
<dbReference type="InterPro" id="IPR051054">
    <property type="entry name" value="SorC_transcr_regulators"/>
</dbReference>
<keyword evidence="8" id="KW-1185">Reference proteome</keyword>
<keyword evidence="3" id="KW-0238">DNA-binding</keyword>
<dbReference type="PANTHER" id="PTHR34294">
    <property type="entry name" value="TRANSCRIPTIONAL REGULATOR-RELATED"/>
    <property type="match status" value="1"/>
</dbReference>
<dbReference type="InterPro" id="IPR000835">
    <property type="entry name" value="HTH_MarR-typ"/>
</dbReference>
<dbReference type="RefSeq" id="WP_085888050.1">
    <property type="nucleotide sequence ID" value="NZ_FWFN01000004.1"/>
</dbReference>
<dbReference type="EMBL" id="FWFN01000004">
    <property type="protein sequence ID" value="SLN44535.1"/>
    <property type="molecule type" value="Genomic_DNA"/>
</dbReference>
<dbReference type="InterPro" id="IPR037171">
    <property type="entry name" value="NagB/RpiA_transferase-like"/>
</dbReference>
<protein>
    <submittedName>
        <fullName evidence="7">Transcriptional regulator LsrR</fullName>
    </submittedName>
</protein>
<evidence type="ECO:0000256" key="3">
    <source>
        <dbReference type="ARBA" id="ARBA00023125"/>
    </source>
</evidence>
<gene>
    <name evidence="7" type="primary">lsrR</name>
    <name evidence="7" type="ORF">PSM7751_02035</name>
</gene>
<feature type="domain" description="HTH marR-type" evidence="6">
    <location>
        <begin position="22"/>
        <end position="61"/>
    </location>
</feature>
<name>A0A1X6Z959_9RHOB</name>
<dbReference type="AlphaFoldDB" id="A0A1X6Z959"/>
<accession>A0A1X6Z959</accession>
<dbReference type="Pfam" id="PF12802">
    <property type="entry name" value="MarR_2"/>
    <property type="match status" value="1"/>
</dbReference>
<dbReference type="GO" id="GO:0030246">
    <property type="term" value="F:carbohydrate binding"/>
    <property type="evidence" value="ECO:0007669"/>
    <property type="project" value="InterPro"/>
</dbReference>
<reference evidence="7 8" key="1">
    <citation type="submission" date="2017-03" db="EMBL/GenBank/DDBJ databases">
        <authorList>
            <person name="Afonso C.L."/>
            <person name="Miller P.J."/>
            <person name="Scott M.A."/>
            <person name="Spackman E."/>
            <person name="Goraichik I."/>
            <person name="Dimitrov K.M."/>
            <person name="Suarez D.L."/>
            <person name="Swayne D.E."/>
        </authorList>
    </citation>
    <scope>NUCLEOTIDE SEQUENCE [LARGE SCALE GENOMIC DNA]</scope>
    <source>
        <strain evidence="7 8">CECT 7751</strain>
    </source>
</reference>
<feature type="domain" description="Sugar-binding" evidence="5">
    <location>
        <begin position="65"/>
        <end position="315"/>
    </location>
</feature>